<dbReference type="GO" id="GO:0016614">
    <property type="term" value="F:oxidoreductase activity, acting on CH-OH group of donors"/>
    <property type="evidence" value="ECO:0007669"/>
    <property type="project" value="InterPro"/>
</dbReference>
<dbReference type="GeneID" id="73333089"/>
<proteinExistence type="inferred from homology"/>
<dbReference type="Gene3D" id="3.50.50.60">
    <property type="entry name" value="FAD/NAD(P)-binding domain"/>
    <property type="match status" value="1"/>
</dbReference>
<gene>
    <name evidence="3" type="ORF">ColSpa_12287</name>
</gene>
<evidence type="ECO:0000313" key="3">
    <source>
        <dbReference type="EMBL" id="GKT52106.1"/>
    </source>
</evidence>
<sequence>MAQDRGIDMCHLTMADSDDYPNLHVLVETQVLRILFEGKEKRAAGVEIRANPKFAQNGKDNSTKIVKAKRLVVASAGSFGTPLLLERSGVGDPAVLEKAGVTVVESLAGVGNDFQGKPKLS</sequence>
<comment type="similarity">
    <text evidence="1">Belongs to the GMC oxidoreductase family.</text>
</comment>
<dbReference type="Pfam" id="PF00732">
    <property type="entry name" value="GMC_oxred_N"/>
    <property type="match status" value="1"/>
</dbReference>
<dbReference type="EMBL" id="BQXU01000061">
    <property type="protein sequence ID" value="GKT52106.1"/>
    <property type="molecule type" value="Genomic_DNA"/>
</dbReference>
<comment type="caution">
    <text evidence="3">The sequence shown here is derived from an EMBL/GenBank/DDBJ whole genome shotgun (WGS) entry which is preliminary data.</text>
</comment>
<dbReference type="PANTHER" id="PTHR11552">
    <property type="entry name" value="GLUCOSE-METHANOL-CHOLINE GMC OXIDOREDUCTASE"/>
    <property type="match status" value="1"/>
</dbReference>
<dbReference type="SUPFAM" id="SSF51905">
    <property type="entry name" value="FAD/NAD(P)-binding domain"/>
    <property type="match status" value="1"/>
</dbReference>
<dbReference type="Proteomes" id="UP001055115">
    <property type="component" value="Unassembled WGS sequence"/>
</dbReference>
<dbReference type="AlphaFoldDB" id="A0AA37PGX0"/>
<reference evidence="3 4" key="1">
    <citation type="submission" date="2022-03" db="EMBL/GenBank/DDBJ databases">
        <title>Genome data of Colletotrichum spp.</title>
        <authorList>
            <person name="Utami Y.D."/>
            <person name="Hiruma K."/>
        </authorList>
    </citation>
    <scope>NUCLEOTIDE SEQUENCE [LARGE SCALE GENOMIC DNA]</scope>
    <source>
        <strain evidence="3 4">MAFF 239500</strain>
    </source>
</reference>
<evidence type="ECO:0000256" key="1">
    <source>
        <dbReference type="ARBA" id="ARBA00010790"/>
    </source>
</evidence>
<dbReference type="RefSeq" id="XP_049134456.1">
    <property type="nucleotide sequence ID" value="XM_049278499.1"/>
</dbReference>
<evidence type="ECO:0000259" key="2">
    <source>
        <dbReference type="PROSITE" id="PS00624"/>
    </source>
</evidence>
<dbReference type="InterPro" id="IPR000172">
    <property type="entry name" value="GMC_OxRdtase_N"/>
</dbReference>
<organism evidence="3 4">
    <name type="scientific">Colletotrichum spaethianum</name>
    <dbReference type="NCBI Taxonomy" id="700344"/>
    <lineage>
        <taxon>Eukaryota</taxon>
        <taxon>Fungi</taxon>
        <taxon>Dikarya</taxon>
        <taxon>Ascomycota</taxon>
        <taxon>Pezizomycotina</taxon>
        <taxon>Sordariomycetes</taxon>
        <taxon>Hypocreomycetidae</taxon>
        <taxon>Glomerellales</taxon>
        <taxon>Glomerellaceae</taxon>
        <taxon>Colletotrichum</taxon>
        <taxon>Colletotrichum spaethianum species complex</taxon>
    </lineage>
</organism>
<keyword evidence="4" id="KW-1185">Reference proteome</keyword>
<protein>
    <submittedName>
        <fullName evidence="3">Alcohol oxidase 1</fullName>
    </submittedName>
</protein>
<dbReference type="InterPro" id="IPR036188">
    <property type="entry name" value="FAD/NAD-bd_sf"/>
</dbReference>
<dbReference type="PANTHER" id="PTHR11552:SF78">
    <property type="entry name" value="GLUCOSE-METHANOL-CHOLINE OXIDOREDUCTASE N-TERMINAL DOMAIN-CONTAINING PROTEIN"/>
    <property type="match status" value="1"/>
</dbReference>
<feature type="domain" description="Glucose-methanol-choline oxidoreductase N-terminal" evidence="2">
    <location>
        <begin position="77"/>
        <end position="91"/>
    </location>
</feature>
<accession>A0AA37PGX0</accession>
<dbReference type="PROSITE" id="PS00624">
    <property type="entry name" value="GMC_OXRED_2"/>
    <property type="match status" value="1"/>
</dbReference>
<evidence type="ECO:0000313" key="4">
    <source>
        <dbReference type="Proteomes" id="UP001055115"/>
    </source>
</evidence>
<dbReference type="InterPro" id="IPR012132">
    <property type="entry name" value="GMC_OxRdtase"/>
</dbReference>
<dbReference type="GO" id="GO:0050660">
    <property type="term" value="F:flavin adenine dinucleotide binding"/>
    <property type="evidence" value="ECO:0007669"/>
    <property type="project" value="InterPro"/>
</dbReference>
<name>A0AA37PGX0_9PEZI</name>